<dbReference type="InterPro" id="IPR010260">
    <property type="entry name" value="AlpA"/>
</dbReference>
<dbReference type="EMBL" id="FTNV01000001">
    <property type="protein sequence ID" value="SIR91914.1"/>
    <property type="molecule type" value="Genomic_DNA"/>
</dbReference>
<dbReference type="AlphaFoldDB" id="A0A1N7EV51"/>
<dbReference type="PANTHER" id="PTHR36154:SF1">
    <property type="entry name" value="DNA-BINDING TRANSCRIPTIONAL ACTIVATOR ALPA"/>
    <property type="match status" value="1"/>
</dbReference>
<dbReference type="Proteomes" id="UP000186019">
    <property type="component" value="Unassembled WGS sequence"/>
</dbReference>
<dbReference type="OrthoDB" id="9801242at2"/>
<name>A0A1N7EV51_9RHOB</name>
<accession>A0A1N7EV51</accession>
<dbReference type="InterPro" id="IPR052931">
    <property type="entry name" value="Prophage_regulatory_activator"/>
</dbReference>
<reference evidence="2" key="1">
    <citation type="submission" date="2017-01" db="EMBL/GenBank/DDBJ databases">
        <authorList>
            <person name="Varghese N."/>
            <person name="Submissions S."/>
        </authorList>
    </citation>
    <scope>NUCLEOTIDE SEQUENCE [LARGE SCALE GENOMIC DNA]</scope>
    <source>
        <strain evidence="2">DSM 29590</strain>
    </source>
</reference>
<dbReference type="Gene3D" id="1.10.238.160">
    <property type="match status" value="1"/>
</dbReference>
<gene>
    <name evidence="1" type="ORF">SAMN05421666_0542</name>
</gene>
<proteinExistence type="predicted"/>
<dbReference type="STRING" id="573024.SAMN05216208_1593"/>
<keyword evidence="2" id="KW-1185">Reference proteome</keyword>
<protein>
    <submittedName>
        <fullName evidence="1">Transcriptional regulator, AlpA family</fullName>
    </submittedName>
</protein>
<dbReference type="Pfam" id="PF05930">
    <property type="entry name" value="Phage_AlpA"/>
    <property type="match status" value="1"/>
</dbReference>
<evidence type="ECO:0000313" key="1">
    <source>
        <dbReference type="EMBL" id="SIR91914.1"/>
    </source>
</evidence>
<dbReference type="RefSeq" id="WP_076530760.1">
    <property type="nucleotide sequence ID" value="NZ_FOAC01000001.1"/>
</dbReference>
<dbReference type="PANTHER" id="PTHR36154">
    <property type="entry name" value="DNA-BINDING TRANSCRIPTIONAL ACTIVATOR ALPA"/>
    <property type="match status" value="1"/>
</dbReference>
<sequence>MTIENRIYNRREVEAITGLSKSSLYRLMYAGDFPQTVKLSSRRVGWSELALRAWLSERGAY</sequence>
<evidence type="ECO:0000313" key="2">
    <source>
        <dbReference type="Proteomes" id="UP000186019"/>
    </source>
</evidence>
<organism evidence="1 2">
    <name type="scientific">Roseovarius nanhaiticus</name>
    <dbReference type="NCBI Taxonomy" id="573024"/>
    <lineage>
        <taxon>Bacteria</taxon>
        <taxon>Pseudomonadati</taxon>
        <taxon>Pseudomonadota</taxon>
        <taxon>Alphaproteobacteria</taxon>
        <taxon>Rhodobacterales</taxon>
        <taxon>Roseobacteraceae</taxon>
        <taxon>Roseovarius</taxon>
    </lineage>
</organism>